<dbReference type="InterPro" id="IPR014001">
    <property type="entry name" value="Helicase_ATP-bd"/>
</dbReference>
<dbReference type="InterPro" id="IPR011545">
    <property type="entry name" value="DEAD/DEAH_box_helicase_dom"/>
</dbReference>
<dbReference type="CDD" id="cd17989">
    <property type="entry name" value="DEXHc_HrpA"/>
    <property type="match status" value="1"/>
</dbReference>
<dbReference type="Pfam" id="PF07717">
    <property type="entry name" value="OB_NTP_bind"/>
    <property type="match status" value="1"/>
</dbReference>
<keyword evidence="8" id="KW-1185">Reference proteome</keyword>
<proteinExistence type="predicted"/>
<dbReference type="InterPro" id="IPR007502">
    <property type="entry name" value="Helicase-assoc_dom"/>
</dbReference>
<dbReference type="SMART" id="SM00490">
    <property type="entry name" value="HELICc"/>
    <property type="match status" value="1"/>
</dbReference>
<dbReference type="Gene3D" id="1.20.120.1080">
    <property type="match status" value="1"/>
</dbReference>
<dbReference type="Pfam" id="PF04408">
    <property type="entry name" value="WHD_HA2"/>
    <property type="match status" value="1"/>
</dbReference>
<dbReference type="InterPro" id="IPR010222">
    <property type="entry name" value="RNA_helicase_HrpA"/>
</dbReference>
<sequence length="1300" mass="149323">MVSIGELKKQINRCMLKDRFPLQRALQQQFKHKDSAKLAQLAEKVAVSCQQVAARHAGLSKPEYDDALPIAQKREEIAKAIEANQVIVIAGETGSGKTTQLPKICLELGRGVYGTIGHTQPRRLAARSVASRISEELNSELGQQVGYQVRFTDQVSDNTLIKLMTDGILLAEIQQDRFLNQYDTLIIDEAHERSLNIDFLLGYLKHILPKRPDLKLIITSATIDVERFSRHFDNAPVIEVSGRTYPVEVCYRPLTEINEDDEEASKEQDISIQQGIANVLTEIEHQERQEKYVGSNDVLVFLSGEREIRETAHFLRKCQFRDTEILPLYARLSAAEQQRIFQSHRGRRVILATNVAETSLTVPGIKYVIDPGFARISRYSYRSKVQRLPIEAVSQASANQRKGRCGRVSDGVCFRLYSEEDFLGRPEFTDAEILRTNLAAVILQMLKLRLGEITDFPFVDPPDPRFIKDGFRLLHELGAVSQQNTLTPVGHQLSQLPIDPRLGRMLLAAGKNRALNEVLVIVSALGVQDPRERPVEKQQAADQAHNEFKDDDSDFMSVLNLWQFYEEQRQELSQNQLRKLCKKRFLSFMRMREWRDLHRQLMLACKQLNLSFNQEPAAYASIHQSLLAGLLSHLGNKTEQSEYLGARNKKFHIFPGSALFKKQPKWLITAELVETSKLYARMNAKIDPVWVEPFAKHLVKIQHFEPHWEKRRQQVVGFEQVSLFGLVIVPKRKVDFGKIDPDAAREIFIQSGLVEGELYTKGQFFQHNLQQLEAVDELEAKARRRDILVEPEVLAEFYRERIPLWVHSGRQFEQWRQKAEKKNPQLLWLTKEYLMQHDAAHITEAAFPDQFEWQGISLPLSYQFDPAREDDGVSIEVPVSLLRQLPKYRLEWLVPGLLYDKCVALVRGLPKAVRKNFVPVPDYVKAAMEQMTPSDEPLTQLLGERLFRMAGTRIAAESWQIENLEPHFLMNIKVLADDGALLGEGRDLIELQQRFADQLESGVQQVADSSFERTGLIEWDVAEIPLLLEQQRGGVVIKAYPALVDEGKTVGLTLFSSESWARHIHQLGLTRLAVLRLAGQLNYFAKNTPDWRQLAMYAVNLLNKQELQTELQFAAVKACLPEDSKRWPRDAVAFEQWIQQIKQELEGCFKQLTDCVTTVLDLYQQIQRRLKGTIQLSMARSLADVKAQLQQLVYKGFIKDTPLVRLLEYPRYLQAILIRLDKLGQQQAKDRASTEELQNLWEQYQQKADDLSSQKIMNPELEAYRWLLEEYRVSLFAQVLKTKVPVSAKRLRKHWELVCS</sequence>
<evidence type="ECO:0000259" key="6">
    <source>
        <dbReference type="PROSITE" id="PS51194"/>
    </source>
</evidence>
<dbReference type="Pfam" id="PF11898">
    <property type="entry name" value="DUF3418"/>
    <property type="match status" value="1"/>
</dbReference>
<dbReference type="EMBL" id="JAPMOU010000039">
    <property type="protein sequence ID" value="MDE1464631.1"/>
    <property type="molecule type" value="Genomic_DNA"/>
</dbReference>
<organism evidence="7 8">
    <name type="scientific">Spartinivicinus poritis</name>
    <dbReference type="NCBI Taxonomy" id="2994640"/>
    <lineage>
        <taxon>Bacteria</taxon>
        <taxon>Pseudomonadati</taxon>
        <taxon>Pseudomonadota</taxon>
        <taxon>Gammaproteobacteria</taxon>
        <taxon>Oceanospirillales</taxon>
        <taxon>Zooshikellaceae</taxon>
        <taxon>Spartinivicinus</taxon>
    </lineage>
</organism>
<keyword evidence="3 7" id="KW-0347">Helicase</keyword>
<reference evidence="7 8" key="1">
    <citation type="submission" date="2022-11" db="EMBL/GenBank/DDBJ databases">
        <title>Spartinivicinus poritis sp. nov., isolated from scleractinian coral Porites lutea.</title>
        <authorList>
            <person name="Zhang G."/>
            <person name="Cai L."/>
            <person name="Wei Q."/>
        </authorList>
    </citation>
    <scope>NUCLEOTIDE SEQUENCE [LARGE SCALE GENOMIC DNA]</scope>
    <source>
        <strain evidence="7 8">A2-2</strain>
    </source>
</reference>
<dbReference type="NCBIfam" id="NF008348">
    <property type="entry name" value="PRK11131.1"/>
    <property type="match status" value="1"/>
</dbReference>
<gene>
    <name evidence="7" type="primary">hrpA</name>
    <name evidence="7" type="ORF">ORQ98_21945</name>
</gene>
<dbReference type="SMART" id="SM00487">
    <property type="entry name" value="DEXDc"/>
    <property type="match status" value="1"/>
</dbReference>
<dbReference type="SMART" id="SM00382">
    <property type="entry name" value="AAA"/>
    <property type="match status" value="1"/>
</dbReference>
<keyword evidence="2 7" id="KW-0378">Hydrolase</keyword>
<dbReference type="PANTHER" id="PTHR18934">
    <property type="entry name" value="ATP-DEPENDENT RNA HELICASE"/>
    <property type="match status" value="1"/>
</dbReference>
<dbReference type="Gene3D" id="3.40.50.300">
    <property type="entry name" value="P-loop containing nucleotide triphosphate hydrolases"/>
    <property type="match status" value="2"/>
</dbReference>
<dbReference type="Pfam" id="PF00270">
    <property type="entry name" value="DEAD"/>
    <property type="match status" value="1"/>
</dbReference>
<evidence type="ECO:0000313" key="7">
    <source>
        <dbReference type="EMBL" id="MDE1464631.1"/>
    </source>
</evidence>
<keyword evidence="1" id="KW-0547">Nucleotide-binding</keyword>
<protein>
    <submittedName>
        <fullName evidence="7">ATP-dependent RNA helicase HrpA</fullName>
        <ecNumber evidence="7">3.6.4.13</ecNumber>
    </submittedName>
</protein>
<dbReference type="SMART" id="SM00847">
    <property type="entry name" value="HA2"/>
    <property type="match status" value="1"/>
</dbReference>
<name>A0ABT5UE38_9GAMM</name>
<evidence type="ECO:0000256" key="1">
    <source>
        <dbReference type="ARBA" id="ARBA00022741"/>
    </source>
</evidence>
<dbReference type="InterPro" id="IPR048333">
    <property type="entry name" value="HA2_WH"/>
</dbReference>
<dbReference type="Proteomes" id="UP001528823">
    <property type="component" value="Unassembled WGS sequence"/>
</dbReference>
<dbReference type="PANTHER" id="PTHR18934:SF99">
    <property type="entry name" value="ATP-DEPENDENT RNA HELICASE DHX37-RELATED"/>
    <property type="match status" value="1"/>
</dbReference>
<dbReference type="CDD" id="cd18791">
    <property type="entry name" value="SF2_C_RHA"/>
    <property type="match status" value="1"/>
</dbReference>
<dbReference type="GO" id="GO:0003724">
    <property type="term" value="F:RNA helicase activity"/>
    <property type="evidence" value="ECO:0007669"/>
    <property type="project" value="UniProtKB-EC"/>
</dbReference>
<dbReference type="InterPro" id="IPR001650">
    <property type="entry name" value="Helicase_C-like"/>
</dbReference>
<accession>A0ABT5UE38</accession>
<evidence type="ECO:0000256" key="2">
    <source>
        <dbReference type="ARBA" id="ARBA00022801"/>
    </source>
</evidence>
<evidence type="ECO:0000256" key="3">
    <source>
        <dbReference type="ARBA" id="ARBA00022806"/>
    </source>
</evidence>
<dbReference type="PROSITE" id="PS51194">
    <property type="entry name" value="HELICASE_CTER"/>
    <property type="match status" value="1"/>
</dbReference>
<comment type="caution">
    <text evidence="7">The sequence shown here is derived from an EMBL/GenBank/DDBJ whole genome shotgun (WGS) entry which is preliminary data.</text>
</comment>
<keyword evidence="4" id="KW-0067">ATP-binding</keyword>
<evidence type="ECO:0000256" key="4">
    <source>
        <dbReference type="ARBA" id="ARBA00022840"/>
    </source>
</evidence>
<feature type="domain" description="Helicase ATP-binding" evidence="5">
    <location>
        <begin position="78"/>
        <end position="241"/>
    </location>
</feature>
<dbReference type="EC" id="3.6.4.13" evidence="7"/>
<dbReference type="RefSeq" id="WP_274690956.1">
    <property type="nucleotide sequence ID" value="NZ_JAPMOU010000039.1"/>
</dbReference>
<dbReference type="Pfam" id="PF00271">
    <property type="entry name" value="Helicase_C"/>
    <property type="match status" value="1"/>
</dbReference>
<evidence type="ECO:0000259" key="5">
    <source>
        <dbReference type="PROSITE" id="PS51192"/>
    </source>
</evidence>
<feature type="domain" description="Helicase C-terminal" evidence="6">
    <location>
        <begin position="275"/>
        <end position="449"/>
    </location>
</feature>
<dbReference type="Pfam" id="PF21010">
    <property type="entry name" value="HA2_C"/>
    <property type="match status" value="1"/>
</dbReference>
<dbReference type="InterPro" id="IPR024590">
    <property type="entry name" value="HrpA_C"/>
</dbReference>
<dbReference type="PROSITE" id="PS51192">
    <property type="entry name" value="HELICASE_ATP_BIND_1"/>
    <property type="match status" value="1"/>
</dbReference>
<dbReference type="InterPro" id="IPR011709">
    <property type="entry name" value="DEAD-box_helicase_OB_fold"/>
</dbReference>
<evidence type="ECO:0000313" key="8">
    <source>
        <dbReference type="Proteomes" id="UP001528823"/>
    </source>
</evidence>
<dbReference type="InterPro" id="IPR003593">
    <property type="entry name" value="AAA+_ATPase"/>
</dbReference>
<dbReference type="GO" id="GO:0016787">
    <property type="term" value="F:hydrolase activity"/>
    <property type="evidence" value="ECO:0007669"/>
    <property type="project" value="UniProtKB-KW"/>
</dbReference>
<dbReference type="SUPFAM" id="SSF52540">
    <property type="entry name" value="P-loop containing nucleoside triphosphate hydrolases"/>
    <property type="match status" value="1"/>
</dbReference>
<dbReference type="InterPro" id="IPR027417">
    <property type="entry name" value="P-loop_NTPase"/>
</dbReference>
<dbReference type="NCBIfam" id="TIGR01967">
    <property type="entry name" value="DEAH_box_HrpA"/>
    <property type="match status" value="1"/>
</dbReference>